<accession>A0A166JGI3</accession>
<evidence type="ECO:0000313" key="2">
    <source>
        <dbReference type="Proteomes" id="UP000076532"/>
    </source>
</evidence>
<dbReference type="EMBL" id="KV417552">
    <property type="protein sequence ID" value="KZP20835.1"/>
    <property type="molecule type" value="Genomic_DNA"/>
</dbReference>
<organism evidence="1 2">
    <name type="scientific">Athelia psychrophila</name>
    <dbReference type="NCBI Taxonomy" id="1759441"/>
    <lineage>
        <taxon>Eukaryota</taxon>
        <taxon>Fungi</taxon>
        <taxon>Dikarya</taxon>
        <taxon>Basidiomycota</taxon>
        <taxon>Agaricomycotina</taxon>
        <taxon>Agaricomycetes</taxon>
        <taxon>Agaricomycetidae</taxon>
        <taxon>Atheliales</taxon>
        <taxon>Atheliaceae</taxon>
        <taxon>Athelia</taxon>
    </lineage>
</organism>
<proteinExistence type="predicted"/>
<reference evidence="1 2" key="1">
    <citation type="journal article" date="2016" name="Mol. Biol. Evol.">
        <title>Comparative Genomics of Early-Diverging Mushroom-Forming Fungi Provides Insights into the Origins of Lignocellulose Decay Capabilities.</title>
        <authorList>
            <person name="Nagy L.G."/>
            <person name="Riley R."/>
            <person name="Tritt A."/>
            <person name="Adam C."/>
            <person name="Daum C."/>
            <person name="Floudas D."/>
            <person name="Sun H."/>
            <person name="Yadav J.S."/>
            <person name="Pangilinan J."/>
            <person name="Larsson K.H."/>
            <person name="Matsuura K."/>
            <person name="Barry K."/>
            <person name="Labutti K."/>
            <person name="Kuo R."/>
            <person name="Ohm R.A."/>
            <person name="Bhattacharya S.S."/>
            <person name="Shirouzu T."/>
            <person name="Yoshinaga Y."/>
            <person name="Martin F.M."/>
            <person name="Grigoriev I.V."/>
            <person name="Hibbett D.S."/>
        </authorList>
    </citation>
    <scope>NUCLEOTIDE SEQUENCE [LARGE SCALE GENOMIC DNA]</scope>
    <source>
        <strain evidence="1 2">CBS 109695</strain>
    </source>
</reference>
<keyword evidence="2" id="KW-1185">Reference proteome</keyword>
<name>A0A166JGI3_9AGAM</name>
<sequence length="87" mass="9638">MVRIKVRTMKFGANTLVLHHKRSLGWFGQALFLALTASGLMQYGARLPSTCWSGNQAEYASGPARDVDYLGHTSKESDHHVILSHLV</sequence>
<dbReference type="AlphaFoldDB" id="A0A166JGI3"/>
<evidence type="ECO:0000313" key="1">
    <source>
        <dbReference type="EMBL" id="KZP20835.1"/>
    </source>
</evidence>
<protein>
    <submittedName>
        <fullName evidence="1">Uncharacterized protein</fullName>
    </submittedName>
</protein>
<gene>
    <name evidence="1" type="ORF">FIBSPDRAFT_530027</name>
</gene>
<dbReference type="Proteomes" id="UP000076532">
    <property type="component" value="Unassembled WGS sequence"/>
</dbReference>